<dbReference type="EMBL" id="VMFF01000004">
    <property type="protein sequence ID" value="TSC66456.1"/>
    <property type="molecule type" value="Genomic_DNA"/>
</dbReference>
<dbReference type="InterPro" id="IPR050266">
    <property type="entry name" value="AB_hydrolase_sf"/>
</dbReference>
<accession>A0A554JDJ7</accession>
<proteinExistence type="predicted"/>
<keyword evidence="1" id="KW-1133">Transmembrane helix</keyword>
<feature type="domain" description="AB hydrolase-1" evidence="2">
    <location>
        <begin position="10"/>
        <end position="167"/>
    </location>
</feature>
<name>A0A554JDJ7_9BACT</name>
<feature type="transmembrane region" description="Helical" evidence="1">
    <location>
        <begin position="54"/>
        <end position="72"/>
    </location>
</feature>
<dbReference type="GO" id="GO:0016787">
    <property type="term" value="F:hydrolase activity"/>
    <property type="evidence" value="ECO:0007669"/>
    <property type="project" value="UniProtKB-KW"/>
</dbReference>
<dbReference type="AlphaFoldDB" id="A0A554JDJ7"/>
<gene>
    <name evidence="3" type="ORF">G01um101477_62</name>
</gene>
<dbReference type="PRINTS" id="PR00111">
    <property type="entry name" value="ABHYDROLASE"/>
</dbReference>
<organism evidence="3">
    <name type="scientific">Candidatus Doudnabacteria bacterium Gr01-1014_77</name>
    <dbReference type="NCBI Taxonomy" id="2017133"/>
    <lineage>
        <taxon>Bacteria</taxon>
        <taxon>Candidatus Doudnaibacteriota</taxon>
    </lineage>
</organism>
<evidence type="ECO:0000259" key="2">
    <source>
        <dbReference type="Pfam" id="PF12697"/>
    </source>
</evidence>
<dbReference type="PANTHER" id="PTHR43798">
    <property type="entry name" value="MONOACYLGLYCEROL LIPASE"/>
    <property type="match status" value="1"/>
</dbReference>
<dbReference type="SUPFAM" id="SSF53474">
    <property type="entry name" value="alpha/beta-Hydrolases"/>
    <property type="match status" value="1"/>
</dbReference>
<protein>
    <submittedName>
        <fullName evidence="3">Hydrolase</fullName>
    </submittedName>
</protein>
<dbReference type="InterPro" id="IPR029058">
    <property type="entry name" value="AB_hydrolase_fold"/>
</dbReference>
<evidence type="ECO:0000256" key="1">
    <source>
        <dbReference type="SAM" id="Phobius"/>
    </source>
</evidence>
<keyword evidence="1" id="KW-0472">Membrane</keyword>
<dbReference type="Proteomes" id="UP000319613">
    <property type="component" value="Unassembled WGS sequence"/>
</dbReference>
<reference evidence="3" key="1">
    <citation type="submission" date="2017-07" db="EMBL/GenBank/DDBJ databases">
        <title>Mechanisms for carbon and nitrogen cycling indicate functional differentiation within the Candidate Phyla Radiation.</title>
        <authorList>
            <person name="Danczak R.E."/>
            <person name="Johnston M.D."/>
            <person name="Kenah C."/>
            <person name="Slattery M."/>
            <person name="Wrighton K.C."/>
            <person name="Wilkins M.J."/>
        </authorList>
    </citation>
    <scope>NUCLEOTIDE SEQUENCE [LARGE SCALE GENOMIC DNA]</scope>
    <source>
        <strain evidence="3">Gr01-1014_77</strain>
    </source>
</reference>
<comment type="caution">
    <text evidence="3">The sequence shown here is derived from an EMBL/GenBank/DDBJ whole genome shotgun (WGS) entry which is preliminary data.</text>
</comment>
<sequence length="175" mass="19421">MFLEKINVQPEYIVGHSFGGRIILKALAQKKLFPKKVVLIASAGVTKANATRNGLLFLLAKLGKFVVGLFLLPSFQKKIKQRFYNLVQSDYSTAGVLTGTYLNIIKEDLSGLVKDITVPVLLIWGSDDKATPLSDANFLAREIQGSKLEVFEGKTHFVHKEEPEAVLGLIKEFCR</sequence>
<keyword evidence="1" id="KW-0812">Transmembrane</keyword>
<dbReference type="Gene3D" id="3.40.50.1820">
    <property type="entry name" value="alpha/beta hydrolase"/>
    <property type="match status" value="1"/>
</dbReference>
<evidence type="ECO:0000313" key="3">
    <source>
        <dbReference type="EMBL" id="TSC66456.1"/>
    </source>
</evidence>
<keyword evidence="3" id="KW-0378">Hydrolase</keyword>
<dbReference type="Pfam" id="PF12697">
    <property type="entry name" value="Abhydrolase_6"/>
    <property type="match status" value="1"/>
</dbReference>
<dbReference type="InterPro" id="IPR000073">
    <property type="entry name" value="AB_hydrolase_1"/>
</dbReference>